<feature type="domain" description="Mce/MlaD" evidence="9">
    <location>
        <begin position="164"/>
        <end position="221"/>
    </location>
</feature>
<evidence type="ECO:0000256" key="5">
    <source>
        <dbReference type="ARBA" id="ARBA00022989"/>
    </source>
</evidence>
<evidence type="ECO:0000313" key="10">
    <source>
        <dbReference type="EMBL" id="ROQ27553.1"/>
    </source>
</evidence>
<organism evidence="10 11">
    <name type="scientific">Gallaecimonas pentaromativorans</name>
    <dbReference type="NCBI Taxonomy" id="584787"/>
    <lineage>
        <taxon>Bacteria</taxon>
        <taxon>Pseudomonadati</taxon>
        <taxon>Pseudomonadota</taxon>
        <taxon>Gammaproteobacteria</taxon>
        <taxon>Enterobacterales</taxon>
        <taxon>Gallaecimonadaceae</taxon>
        <taxon>Gallaecimonas</taxon>
    </lineage>
</organism>
<feature type="domain" description="Mce/MlaD" evidence="9">
    <location>
        <begin position="604"/>
        <end position="691"/>
    </location>
</feature>
<dbReference type="GO" id="GO:0005886">
    <property type="term" value="C:plasma membrane"/>
    <property type="evidence" value="ECO:0007669"/>
    <property type="project" value="UniProtKB-SubCell"/>
</dbReference>
<comment type="subcellular location">
    <subcellularLocation>
        <location evidence="1">Cell inner membrane</location>
    </subcellularLocation>
</comment>
<name>A0A3N1PG25_9GAMM</name>
<gene>
    <name evidence="10" type="ORF">EDC28_104203</name>
</gene>
<keyword evidence="4 8" id="KW-0812">Transmembrane</keyword>
<accession>A0A3N1PG25</accession>
<evidence type="ECO:0000256" key="4">
    <source>
        <dbReference type="ARBA" id="ARBA00022692"/>
    </source>
</evidence>
<feature type="transmembrane region" description="Helical" evidence="8">
    <location>
        <begin position="21"/>
        <end position="39"/>
    </location>
</feature>
<feature type="domain" description="Mce/MlaD" evidence="9">
    <location>
        <begin position="489"/>
        <end position="542"/>
    </location>
</feature>
<dbReference type="Pfam" id="PF02470">
    <property type="entry name" value="MlaD"/>
    <property type="match status" value="5"/>
</dbReference>
<evidence type="ECO:0000256" key="8">
    <source>
        <dbReference type="SAM" id="Phobius"/>
    </source>
</evidence>
<protein>
    <submittedName>
        <fullName evidence="10">Paraquat-inducible protein B</fullName>
    </submittedName>
</protein>
<comment type="caution">
    <text evidence="10">The sequence shown here is derived from an EMBL/GenBank/DDBJ whole genome shotgun (WGS) entry which is preliminary data.</text>
</comment>
<keyword evidence="11" id="KW-1185">Reference proteome</keyword>
<feature type="domain" description="Mce/MlaD" evidence="9">
    <location>
        <begin position="712"/>
        <end position="776"/>
    </location>
</feature>
<evidence type="ECO:0000256" key="6">
    <source>
        <dbReference type="ARBA" id="ARBA00023136"/>
    </source>
</evidence>
<keyword evidence="5 8" id="KW-1133">Transmembrane helix</keyword>
<keyword evidence="2" id="KW-1003">Cell membrane</keyword>
<evidence type="ECO:0000256" key="2">
    <source>
        <dbReference type="ARBA" id="ARBA00022475"/>
    </source>
</evidence>
<dbReference type="PANTHER" id="PTHR30462">
    <property type="entry name" value="INTERMEMBRANE TRANSPORT PROTEIN PQIB-RELATED"/>
    <property type="match status" value="1"/>
</dbReference>
<evidence type="ECO:0000259" key="9">
    <source>
        <dbReference type="Pfam" id="PF02470"/>
    </source>
</evidence>
<dbReference type="RefSeq" id="WP_123421375.1">
    <property type="nucleotide sequence ID" value="NZ_RJUL01000004.1"/>
</dbReference>
<feature type="domain" description="Mce/MlaD" evidence="9">
    <location>
        <begin position="47"/>
        <end position="137"/>
    </location>
</feature>
<dbReference type="InterPro" id="IPR051800">
    <property type="entry name" value="PqiA-PqiB_transport"/>
</dbReference>
<dbReference type="Proteomes" id="UP000268033">
    <property type="component" value="Unassembled WGS sequence"/>
</dbReference>
<proteinExistence type="predicted"/>
<dbReference type="AlphaFoldDB" id="A0A3N1PG25"/>
<reference evidence="10 11" key="1">
    <citation type="submission" date="2018-11" db="EMBL/GenBank/DDBJ databases">
        <title>Genomic Encyclopedia of Type Strains, Phase IV (KMG-IV): sequencing the most valuable type-strain genomes for metagenomic binning, comparative biology and taxonomic classification.</title>
        <authorList>
            <person name="Goeker M."/>
        </authorList>
    </citation>
    <scope>NUCLEOTIDE SEQUENCE [LARGE SCALE GENOMIC DNA]</scope>
    <source>
        <strain evidence="10 11">DSM 21945</strain>
    </source>
</reference>
<sequence length="841" mass="92527">MKKTAVNVMDKPEIRKVRRVSLVWVVPLLAIALASYLIYQQFVERGLLLTLSFPEAKGLVPGKTELRYQGFKVGVVSRLSFNAKTGEFTAHINAMRDVEPLLKENTQFWLVKPTASLLGVSGLDTLLSGNYIAMLPGDGKPQRDFVARHTPPPEPVPEGVFMVELALRNLGSLTDGSPVYYRRVPIGEVHSYRLDKEAGAVVLQLTFDENYADLVKRDSRFKDVSGLKIQAGLNGVKVDSQGLVSMLSGGLQMDSPDDSPAATYGQRFVLDQERRFNHQVHLNFDEQVYLPKGTPIIAHQQVVGEVMDSNDSGVLLGFNEQPVNPFYAWIAQRSLKDLQVATLLHPQYIRLLQGVDGRHILHNEPPLPSNSDSELLIKISSDHKLADGTPIQYKGFTVGEVIYSHLEGDKVIAETSIQQAYRQLVRRDSRFESAEPLQVDASFQKFKLKTAPLETWWQGAVNILPGKGEEASYDSLFVLDQQSAVPMQHLTLHVSPPHSLPAGTPVRRNGFTIGEVQSSTLEKGGKEAQIKVVIRKDITLSATNRFYWQPPIAMKADLKGVRVSIPDLASAVAGSIELVDAKDAGSKEDRTRIFANKDSALAVGPDITLLVPALTEITPDAPVKYLGYPVGKVVNLDDNDQGRVLTIRFDSNLAERFARHGSQFSLVRPQLSLGGVDHLDALLGPYIAVMPAKDKSARQETAFTLSPTLYPHKEVVVAATSAAGLTPGAPVWYRDLPVGEILSLKLMPTGDGVFIRLAIRDEAAQWVTSNSRFWVRAGFKASFGFLDGFKFNTDSLQAIAQGGIQFATFGGGQPVDKPMPLQSDAPEHWEQWSPELPRPQS</sequence>
<dbReference type="InterPro" id="IPR003399">
    <property type="entry name" value="Mce/MlaD"/>
</dbReference>
<keyword evidence="3" id="KW-0997">Cell inner membrane</keyword>
<evidence type="ECO:0000313" key="11">
    <source>
        <dbReference type="Proteomes" id="UP000268033"/>
    </source>
</evidence>
<evidence type="ECO:0000256" key="7">
    <source>
        <dbReference type="SAM" id="MobiDB-lite"/>
    </source>
</evidence>
<evidence type="ECO:0000256" key="3">
    <source>
        <dbReference type="ARBA" id="ARBA00022519"/>
    </source>
</evidence>
<dbReference type="EMBL" id="RJUL01000004">
    <property type="protein sequence ID" value="ROQ27553.1"/>
    <property type="molecule type" value="Genomic_DNA"/>
</dbReference>
<evidence type="ECO:0000256" key="1">
    <source>
        <dbReference type="ARBA" id="ARBA00004533"/>
    </source>
</evidence>
<dbReference type="STRING" id="584787.GCA_001247655_02648"/>
<keyword evidence="6 8" id="KW-0472">Membrane</keyword>
<dbReference type="PANTHER" id="PTHR30462:SF0">
    <property type="entry name" value="INTERMEMBRANE TRANSPORT PROTEIN YEBT"/>
    <property type="match status" value="1"/>
</dbReference>
<feature type="region of interest" description="Disordered" evidence="7">
    <location>
        <begin position="815"/>
        <end position="841"/>
    </location>
</feature>